<dbReference type="RefSeq" id="WP_203829327.1">
    <property type="nucleotide sequence ID" value="NZ_BAAATY010000023.1"/>
</dbReference>
<comment type="similarity">
    <text evidence="1 4">Belongs to the antibiotic N-acetyltransferase family.</text>
</comment>
<evidence type="ECO:0000256" key="3">
    <source>
        <dbReference type="ARBA" id="ARBA00023315"/>
    </source>
</evidence>
<gene>
    <name evidence="5" type="ORF">Apa02nite_075840</name>
</gene>
<evidence type="ECO:0000256" key="2">
    <source>
        <dbReference type="ARBA" id="ARBA00022679"/>
    </source>
</evidence>
<dbReference type="InterPro" id="IPR003679">
    <property type="entry name" value="Amioglycoside_AcTrfase"/>
</dbReference>
<comment type="caution">
    <text evidence="5">The sequence shown here is derived from an EMBL/GenBank/DDBJ whole genome shotgun (WGS) entry which is preliminary data.</text>
</comment>
<dbReference type="Proteomes" id="UP000624709">
    <property type="component" value="Unassembled WGS sequence"/>
</dbReference>
<dbReference type="InterPro" id="IPR028345">
    <property type="entry name" value="Antibiotic_NAT-like"/>
</dbReference>
<dbReference type="EMBL" id="BOMS01000126">
    <property type="protein sequence ID" value="GIE71476.1"/>
    <property type="molecule type" value="Genomic_DNA"/>
</dbReference>
<comment type="catalytic activity">
    <reaction evidence="4">
        <text>a 2-deoxystreptamine antibiotic + acetyl-CoA = an N(3)-acetyl-2-deoxystreptamine antibiotic + CoA + H(+)</text>
        <dbReference type="Rhea" id="RHEA:12665"/>
        <dbReference type="ChEBI" id="CHEBI:15378"/>
        <dbReference type="ChEBI" id="CHEBI:57287"/>
        <dbReference type="ChEBI" id="CHEBI:57288"/>
        <dbReference type="ChEBI" id="CHEBI:57921"/>
        <dbReference type="ChEBI" id="CHEBI:77452"/>
        <dbReference type="EC" id="2.3.1.81"/>
    </reaction>
</comment>
<organism evidence="5 6">
    <name type="scientific">Actinoplanes palleronii</name>
    <dbReference type="NCBI Taxonomy" id="113570"/>
    <lineage>
        <taxon>Bacteria</taxon>
        <taxon>Bacillati</taxon>
        <taxon>Actinomycetota</taxon>
        <taxon>Actinomycetes</taxon>
        <taxon>Micromonosporales</taxon>
        <taxon>Micromonosporaceae</taxon>
        <taxon>Actinoplanes</taxon>
    </lineage>
</organism>
<evidence type="ECO:0000313" key="5">
    <source>
        <dbReference type="EMBL" id="GIE71476.1"/>
    </source>
</evidence>
<dbReference type="PANTHER" id="PTHR11104:SF0">
    <property type="entry name" value="SPBETA PROPHAGE-DERIVED AMINOGLYCOSIDE N(3')-ACETYLTRANSFERASE-LIKE PROTEIN YOKD"/>
    <property type="match status" value="1"/>
</dbReference>
<dbReference type="EC" id="2.3.1.-" evidence="4"/>
<evidence type="ECO:0000256" key="4">
    <source>
        <dbReference type="RuleBase" id="RU365031"/>
    </source>
</evidence>
<dbReference type="PANTHER" id="PTHR11104">
    <property type="entry name" value="AMINOGLYCOSIDE N3-ACETYLTRANSFERASE"/>
    <property type="match status" value="1"/>
</dbReference>
<accession>A0ABQ4BLC2</accession>
<keyword evidence="4" id="KW-0046">Antibiotic resistance</keyword>
<protein>
    <recommendedName>
        <fullName evidence="4">Aminoglycoside N(3)-acetyltransferase</fullName>
        <ecNumber evidence="4">2.3.1.-</ecNumber>
    </recommendedName>
</protein>
<proteinExistence type="inferred from homology"/>
<keyword evidence="3 4" id="KW-0012">Acyltransferase</keyword>
<keyword evidence="6" id="KW-1185">Reference proteome</keyword>
<keyword evidence="2 4" id="KW-0808">Transferase</keyword>
<evidence type="ECO:0000256" key="1">
    <source>
        <dbReference type="ARBA" id="ARBA00006383"/>
    </source>
</evidence>
<dbReference type="Pfam" id="PF02522">
    <property type="entry name" value="Antibiotic_NAT"/>
    <property type="match status" value="1"/>
</dbReference>
<evidence type="ECO:0000313" key="6">
    <source>
        <dbReference type="Proteomes" id="UP000624709"/>
    </source>
</evidence>
<sequence>MTQDQPHTAASLADDLRTLGLAVGDTVLVHTSVRAIGFVAGGVQAVVQALLDVLGRKGTLVVPTHTPSNTDPVDWSKPPVPADWWPIIRAQSPGFDPLRTPSQWVGILPETVRCWPGARRSEHPQVSFAALGARAVAMTDDHPLDEPFGERSPVGAVYRSYGKVLLLGCGHHRNSSLHLAESRQELAPMADYGSSVRGRDGTAYWATWVAADQDVTDFDEIGAAFEATGAVTVGTVGEAEARLMPQRDLVDFATGWMGSRPGRTL</sequence>
<reference evidence="5 6" key="1">
    <citation type="submission" date="2021-01" db="EMBL/GenBank/DDBJ databases">
        <title>Whole genome shotgun sequence of Actinoplanes palleronii NBRC 14916.</title>
        <authorList>
            <person name="Komaki H."/>
            <person name="Tamura T."/>
        </authorList>
    </citation>
    <scope>NUCLEOTIDE SEQUENCE [LARGE SCALE GENOMIC DNA]</scope>
    <source>
        <strain evidence="5 6">NBRC 14916</strain>
    </source>
</reference>
<dbReference type="SUPFAM" id="SSF110710">
    <property type="entry name" value="TTHA0583/YokD-like"/>
    <property type="match status" value="1"/>
</dbReference>
<name>A0ABQ4BLC2_9ACTN</name>